<name>A0A0C2WQ92_AMAMK</name>
<proteinExistence type="predicted"/>
<dbReference type="HOGENOM" id="CLU_2793454_0_0_1"/>
<evidence type="ECO:0000313" key="1">
    <source>
        <dbReference type="EMBL" id="KIL63832.1"/>
    </source>
</evidence>
<dbReference type="AlphaFoldDB" id="A0A0C2WQ92"/>
<keyword evidence="2" id="KW-1185">Reference proteome</keyword>
<gene>
    <name evidence="1" type="ORF">M378DRAFT_164022</name>
</gene>
<evidence type="ECO:0000313" key="2">
    <source>
        <dbReference type="Proteomes" id="UP000054549"/>
    </source>
</evidence>
<reference evidence="1 2" key="1">
    <citation type="submission" date="2014-04" db="EMBL/GenBank/DDBJ databases">
        <title>Evolutionary Origins and Diversification of the Mycorrhizal Mutualists.</title>
        <authorList>
            <consortium name="DOE Joint Genome Institute"/>
            <consortium name="Mycorrhizal Genomics Consortium"/>
            <person name="Kohler A."/>
            <person name="Kuo A."/>
            <person name="Nagy L.G."/>
            <person name="Floudas D."/>
            <person name="Copeland A."/>
            <person name="Barry K.W."/>
            <person name="Cichocki N."/>
            <person name="Veneault-Fourrey C."/>
            <person name="LaButti K."/>
            <person name="Lindquist E.A."/>
            <person name="Lipzen A."/>
            <person name="Lundell T."/>
            <person name="Morin E."/>
            <person name="Murat C."/>
            <person name="Riley R."/>
            <person name="Ohm R."/>
            <person name="Sun H."/>
            <person name="Tunlid A."/>
            <person name="Henrissat B."/>
            <person name="Grigoriev I.V."/>
            <person name="Hibbett D.S."/>
            <person name="Martin F."/>
        </authorList>
    </citation>
    <scope>NUCLEOTIDE SEQUENCE [LARGE SCALE GENOMIC DNA]</scope>
    <source>
        <strain evidence="1 2">Koide BX008</strain>
    </source>
</reference>
<dbReference type="EMBL" id="KN818255">
    <property type="protein sequence ID" value="KIL63832.1"/>
    <property type="molecule type" value="Genomic_DNA"/>
</dbReference>
<accession>A0A0C2WQ92</accession>
<dbReference type="InParanoid" id="A0A0C2WQ92"/>
<protein>
    <submittedName>
        <fullName evidence="1">Uncharacterized protein</fullName>
    </submittedName>
</protein>
<sequence>MGNPETVTAYRIPCSRRKYVNVSLHANAPFTACNILKHLTMVSMVALNSKQHTAIARTFPDIGYKTFP</sequence>
<organism evidence="1 2">
    <name type="scientific">Amanita muscaria (strain Koide BX008)</name>
    <dbReference type="NCBI Taxonomy" id="946122"/>
    <lineage>
        <taxon>Eukaryota</taxon>
        <taxon>Fungi</taxon>
        <taxon>Dikarya</taxon>
        <taxon>Basidiomycota</taxon>
        <taxon>Agaricomycotina</taxon>
        <taxon>Agaricomycetes</taxon>
        <taxon>Agaricomycetidae</taxon>
        <taxon>Agaricales</taxon>
        <taxon>Pluteineae</taxon>
        <taxon>Amanitaceae</taxon>
        <taxon>Amanita</taxon>
    </lineage>
</organism>
<dbReference type="Proteomes" id="UP000054549">
    <property type="component" value="Unassembled WGS sequence"/>
</dbReference>